<dbReference type="KEGG" id="tes:BW730_14275"/>
<evidence type="ECO:0000313" key="2">
    <source>
        <dbReference type="EMBL" id="AQP48500.1"/>
    </source>
</evidence>
<dbReference type="RefSeq" id="WP_077686834.1">
    <property type="nucleotide sequence ID" value="NZ_CP019606.1"/>
</dbReference>
<feature type="domain" description="ARB-07466-like C-terminal" evidence="1">
    <location>
        <begin position="229"/>
        <end position="277"/>
    </location>
</feature>
<organism evidence="2 3">
    <name type="scientific">Tessaracoccus aquimaris</name>
    <dbReference type="NCBI Taxonomy" id="1332264"/>
    <lineage>
        <taxon>Bacteria</taxon>
        <taxon>Bacillati</taxon>
        <taxon>Actinomycetota</taxon>
        <taxon>Actinomycetes</taxon>
        <taxon>Propionibacteriales</taxon>
        <taxon>Propionibacteriaceae</taxon>
        <taxon>Tessaracoccus</taxon>
    </lineage>
</organism>
<proteinExistence type="predicted"/>
<sequence>MKTLIAAIAGILLLAPLGIIVLFSGALIAPQAQTYDLNAHCLNTTFTGDAVEGVQLDIAQMARAQLIYQVSLEVGTGPHGAIVGIATAMQESSLGANPAAMAGPNRDGDFGLFQQRSLVGWYADGATQAENLRILADDTYQARTFFTGHTTRSGWHIPGLVNIDHWETLTVAQAAQAVQISAYPDAYARHEPLARTLVARFTNQPAGGILCGTLDPALNCPPTGLRAETGQTPDALRVMRCVHARWPQVTLLGVRPGDPRDHGTGRAVDIMIPNYRTRYLVGSPS</sequence>
<dbReference type="Proteomes" id="UP000188145">
    <property type="component" value="Chromosome"/>
</dbReference>
<dbReference type="AlphaFoldDB" id="A0A1Q2CR45"/>
<protein>
    <recommendedName>
        <fullName evidence="1">ARB-07466-like C-terminal domain-containing protein</fullName>
    </recommendedName>
</protein>
<dbReference type="STRING" id="1332264.BW730_14275"/>
<gene>
    <name evidence="2" type="ORF">BW730_14275</name>
</gene>
<dbReference type="Pfam" id="PF26571">
    <property type="entry name" value="VldE"/>
    <property type="match status" value="1"/>
</dbReference>
<dbReference type="InterPro" id="IPR058593">
    <property type="entry name" value="ARB_07466-like_C"/>
</dbReference>
<keyword evidence="3" id="KW-1185">Reference proteome</keyword>
<dbReference type="EMBL" id="CP019606">
    <property type="protein sequence ID" value="AQP48500.1"/>
    <property type="molecule type" value="Genomic_DNA"/>
</dbReference>
<evidence type="ECO:0000259" key="1">
    <source>
        <dbReference type="Pfam" id="PF26571"/>
    </source>
</evidence>
<evidence type="ECO:0000313" key="3">
    <source>
        <dbReference type="Proteomes" id="UP000188145"/>
    </source>
</evidence>
<dbReference type="OrthoDB" id="1099523at2"/>
<reference evidence="3" key="1">
    <citation type="submission" date="2017-02" db="EMBL/GenBank/DDBJ databases">
        <title>Tessaracoccus aquaemaris sp. nov., isolated from the intestine of a Korean rockfish, Sebastes schlegelii, in a marine aquaculture pond.</title>
        <authorList>
            <person name="Tak E.J."/>
            <person name="Bae J.-W."/>
        </authorList>
    </citation>
    <scope>NUCLEOTIDE SEQUENCE [LARGE SCALE GENOMIC DNA]</scope>
    <source>
        <strain evidence="3">NSG39</strain>
    </source>
</reference>
<accession>A0A1Q2CR45</accession>
<name>A0A1Q2CR45_9ACTN</name>